<dbReference type="Proteomes" id="UP000887580">
    <property type="component" value="Unplaced"/>
</dbReference>
<evidence type="ECO:0000313" key="2">
    <source>
        <dbReference type="WBParaSite" id="PS1159_v2.g23280.t1"/>
    </source>
</evidence>
<organism evidence="1 2">
    <name type="scientific">Panagrolaimus sp. PS1159</name>
    <dbReference type="NCBI Taxonomy" id="55785"/>
    <lineage>
        <taxon>Eukaryota</taxon>
        <taxon>Metazoa</taxon>
        <taxon>Ecdysozoa</taxon>
        <taxon>Nematoda</taxon>
        <taxon>Chromadorea</taxon>
        <taxon>Rhabditida</taxon>
        <taxon>Tylenchina</taxon>
        <taxon>Panagrolaimomorpha</taxon>
        <taxon>Panagrolaimoidea</taxon>
        <taxon>Panagrolaimidae</taxon>
        <taxon>Panagrolaimus</taxon>
    </lineage>
</organism>
<dbReference type="WBParaSite" id="PS1159_v2.g23280.t1">
    <property type="protein sequence ID" value="PS1159_v2.g23280.t1"/>
    <property type="gene ID" value="PS1159_v2.g23280"/>
</dbReference>
<accession>A0AC35G230</accession>
<protein>
    <submittedName>
        <fullName evidence="2">ADAMTS-like protein 1</fullName>
    </submittedName>
</protein>
<sequence>MEAKNTKICFVAESPFSQWNDARSSYSLQEEPARLLHGFAGGTDKTKPKFYPGVFSECSTTCGPGVRTRTVECIAFQGLTSNVIKLPDYECEGERKPSLFQPCQIQQCPENENDIRSGTLIPGGRGNFRWDYGDWSSCSASCLGGRQKSSLKCIDINRKISVPWSHCDAKQRPVDLWRDCNKEACPPSWDIGPLGECSHACGGGIRTRKVRCIRQMAKAGEAESTLILPDAQCPSPKPFHQEPCGLEDCGPTWRVEQWSPCSASCGPGEQRRSVICEQRTAGGLLRIFNPPNECSAMERPPTVQLCNLGNCDGSSSSSSLYSYDVIPPPSSSSPLIRQYSDESSSSNKIESNNFEQNNQNHRKLTLNVGGIANLYEGTSIKVKCPVRGFDRTKIVWTKDGEKLSNNAHLKVSTNGALRIFHARMEDAGLYACFANGARGNVTLHFKHRETEQMSENEINRTKPKHLPDTIDPADPDENEIDSELTPNDVDQELLKKVRQSLEKLGEYRFIQKLETLKEPGKLKVDYQSGDWSPCSQQECGKPDGAQVRLLKCRVNMNDGGIAYVEDEICEAYGIIRPPSTKACHNPDCPEWESNDWTECSASRCIREQTSIQRREVKCIFVNGTIADFGLCSRKDRPKIKKECLNPNCTAIWKPSIWGKCSKNCGDGGVQMRLLRCVWKGTRKAAGNNCEPSTRPLAIRTCSDSYKLPPCKSGEGIMPSKQQQQSSSLPLSDGTCEDKSRFCDILKLFHSCDQPEIFDRCCYSCRYRHF</sequence>
<reference evidence="2" key="1">
    <citation type="submission" date="2022-11" db="UniProtKB">
        <authorList>
            <consortium name="WormBaseParasite"/>
        </authorList>
    </citation>
    <scope>IDENTIFICATION</scope>
</reference>
<name>A0AC35G230_9BILA</name>
<evidence type="ECO:0000313" key="1">
    <source>
        <dbReference type="Proteomes" id="UP000887580"/>
    </source>
</evidence>
<proteinExistence type="predicted"/>